<dbReference type="InterPro" id="IPR023214">
    <property type="entry name" value="HAD_sf"/>
</dbReference>
<gene>
    <name evidence="1" type="ORF">SAMN05192532_103338</name>
</gene>
<dbReference type="GO" id="GO:0008253">
    <property type="term" value="F:5'-nucleotidase activity"/>
    <property type="evidence" value="ECO:0007669"/>
    <property type="project" value="InterPro"/>
</dbReference>
<dbReference type="STRING" id="930128.SAMN05192532_103338"/>
<dbReference type="NCBIfam" id="TIGR02254">
    <property type="entry name" value="YjjG_YfnB"/>
    <property type="match status" value="1"/>
</dbReference>
<dbReference type="Gene3D" id="1.10.150.240">
    <property type="entry name" value="Putative phosphatase, domain 2"/>
    <property type="match status" value="1"/>
</dbReference>
<reference evidence="1 2" key="1">
    <citation type="submission" date="2016-10" db="EMBL/GenBank/DDBJ databases">
        <authorList>
            <person name="de Groot N.N."/>
        </authorList>
    </citation>
    <scope>NUCLEOTIDE SEQUENCE [LARGE SCALE GENOMIC DNA]</scope>
    <source>
        <strain evidence="1 2">DSM 23995</strain>
    </source>
</reference>
<proteinExistence type="predicted"/>
<keyword evidence="2" id="KW-1185">Reference proteome</keyword>
<dbReference type="InterPro" id="IPR006439">
    <property type="entry name" value="HAD-SF_hydro_IA"/>
</dbReference>
<dbReference type="InterPro" id="IPR011951">
    <property type="entry name" value="HAD-SF_hydro_IA_YjjG/PynA"/>
</dbReference>
<dbReference type="InterPro" id="IPR036412">
    <property type="entry name" value="HAD-like_sf"/>
</dbReference>
<evidence type="ECO:0000313" key="2">
    <source>
        <dbReference type="Proteomes" id="UP000199516"/>
    </source>
</evidence>
<organism evidence="1 2">
    <name type="scientific">Alteribacillus iranensis</name>
    <dbReference type="NCBI Taxonomy" id="930128"/>
    <lineage>
        <taxon>Bacteria</taxon>
        <taxon>Bacillati</taxon>
        <taxon>Bacillota</taxon>
        <taxon>Bacilli</taxon>
        <taxon>Bacillales</taxon>
        <taxon>Bacillaceae</taxon>
        <taxon>Alteribacillus</taxon>
    </lineage>
</organism>
<evidence type="ECO:0000313" key="1">
    <source>
        <dbReference type="EMBL" id="SFE74348.1"/>
    </source>
</evidence>
<dbReference type="CDD" id="cd04305">
    <property type="entry name" value="HAD_Neu5Ac-Pase_like"/>
    <property type="match status" value="1"/>
</dbReference>
<dbReference type="Pfam" id="PF00702">
    <property type="entry name" value="Hydrolase"/>
    <property type="match status" value="1"/>
</dbReference>
<dbReference type="SUPFAM" id="SSF56784">
    <property type="entry name" value="HAD-like"/>
    <property type="match status" value="1"/>
</dbReference>
<dbReference type="PRINTS" id="PR00413">
    <property type="entry name" value="HADHALOGNASE"/>
</dbReference>
<dbReference type="RefSeq" id="WP_091660684.1">
    <property type="nucleotide sequence ID" value="NZ_FONT01000003.1"/>
</dbReference>
<dbReference type="PANTHER" id="PTHR47478:SF1">
    <property type="entry name" value="PYRIMIDINE 5'-NUCLEOTIDASE YJJG"/>
    <property type="match status" value="1"/>
</dbReference>
<dbReference type="EMBL" id="FONT01000003">
    <property type="protein sequence ID" value="SFE74348.1"/>
    <property type="molecule type" value="Genomic_DNA"/>
</dbReference>
<dbReference type="InterPro" id="IPR023198">
    <property type="entry name" value="PGP-like_dom2"/>
</dbReference>
<dbReference type="Gene3D" id="3.40.50.1000">
    <property type="entry name" value="HAD superfamily/HAD-like"/>
    <property type="match status" value="1"/>
</dbReference>
<dbReference type="SFLD" id="SFLDS00003">
    <property type="entry name" value="Haloacid_Dehalogenase"/>
    <property type="match status" value="1"/>
</dbReference>
<protein>
    <submittedName>
        <fullName evidence="1">2-haloacid dehalogenase</fullName>
    </submittedName>
</protein>
<sequence>MTYKVILFDVDDTLFDFSMCEKSAFDQAFLDMEVTDALQLYHQSYREISSRLWRELEEGNWSVGELGIERFRRLFLKHELKLDAEPFNQTYLSCLAKEAHLVEGAVEACQHLSQYRLAVITNGFKDVQLSRIQRSPLQNMFECIITSEEAGAQKPDASIFDYVFKKLRLSNDDKKEVLILGDSLTSDMKGGHDYGIDTCWFNPSRKENNTGIEPTYEINKLAEVLEVVT</sequence>
<name>A0A1I2D1E9_9BACI</name>
<dbReference type="AlphaFoldDB" id="A0A1I2D1E9"/>
<dbReference type="SFLD" id="SFLDG01129">
    <property type="entry name" value="C1.5:_HAD__Beta-PGM__Phosphata"/>
    <property type="match status" value="1"/>
</dbReference>
<dbReference type="InterPro" id="IPR052550">
    <property type="entry name" value="Pyrimidine_5'-ntase_YjjG"/>
</dbReference>
<dbReference type="PANTHER" id="PTHR47478">
    <property type="match status" value="1"/>
</dbReference>
<dbReference type="Proteomes" id="UP000199516">
    <property type="component" value="Unassembled WGS sequence"/>
</dbReference>
<dbReference type="SFLD" id="SFLDG01135">
    <property type="entry name" value="C1.5.6:_HAD__Beta-PGM__Phospha"/>
    <property type="match status" value="1"/>
</dbReference>
<dbReference type="OrthoDB" id="9802350at2"/>
<dbReference type="NCBIfam" id="TIGR01549">
    <property type="entry name" value="HAD-SF-IA-v1"/>
    <property type="match status" value="1"/>
</dbReference>
<accession>A0A1I2D1E9</accession>